<keyword evidence="2" id="KW-0472">Membrane</keyword>
<evidence type="ECO:0000256" key="1">
    <source>
        <dbReference type="SAM" id="MobiDB-lite"/>
    </source>
</evidence>
<gene>
    <name evidence="3" type="ORF">JR316_000699</name>
</gene>
<accession>A0A8H7Y5L6</accession>
<keyword evidence="2" id="KW-1133">Transmembrane helix</keyword>
<keyword evidence="2" id="KW-0812">Transmembrane</keyword>
<dbReference type="EMBL" id="JAFIQS010000001">
    <property type="protein sequence ID" value="KAG5174041.1"/>
    <property type="molecule type" value="Genomic_DNA"/>
</dbReference>
<evidence type="ECO:0000313" key="3">
    <source>
        <dbReference type="EMBL" id="KAG5174041.1"/>
    </source>
</evidence>
<name>A0A8H7Y5L6_PSICU</name>
<protein>
    <submittedName>
        <fullName evidence="3">Uncharacterized protein</fullName>
    </submittedName>
</protein>
<evidence type="ECO:0000256" key="2">
    <source>
        <dbReference type="SAM" id="Phobius"/>
    </source>
</evidence>
<feature type="transmembrane region" description="Helical" evidence="2">
    <location>
        <begin position="27"/>
        <end position="47"/>
    </location>
</feature>
<comment type="caution">
    <text evidence="3">The sequence shown here is derived from an EMBL/GenBank/DDBJ whole genome shotgun (WGS) entry which is preliminary data.</text>
</comment>
<feature type="region of interest" description="Disordered" evidence="1">
    <location>
        <begin position="90"/>
        <end position="111"/>
    </location>
</feature>
<organism evidence="3">
    <name type="scientific">Psilocybe cubensis</name>
    <name type="common">Psychedelic mushroom</name>
    <name type="synonym">Stropharia cubensis</name>
    <dbReference type="NCBI Taxonomy" id="181762"/>
    <lineage>
        <taxon>Eukaryota</taxon>
        <taxon>Fungi</taxon>
        <taxon>Dikarya</taxon>
        <taxon>Basidiomycota</taxon>
        <taxon>Agaricomycotina</taxon>
        <taxon>Agaricomycetes</taxon>
        <taxon>Agaricomycetidae</taxon>
        <taxon>Agaricales</taxon>
        <taxon>Agaricineae</taxon>
        <taxon>Strophariaceae</taxon>
        <taxon>Psilocybe</taxon>
    </lineage>
</organism>
<reference evidence="3" key="1">
    <citation type="submission" date="2021-02" db="EMBL/GenBank/DDBJ databases">
        <title>Psilocybe cubensis genome.</title>
        <authorList>
            <person name="Mckernan K.J."/>
            <person name="Crawford S."/>
            <person name="Trippe A."/>
            <person name="Kane L.T."/>
            <person name="Mclaughlin S."/>
        </authorList>
    </citation>
    <scope>NUCLEOTIDE SEQUENCE [LARGE SCALE GENOMIC DNA]</scope>
    <source>
        <strain evidence="3">MGC-MH-2018</strain>
    </source>
</reference>
<dbReference type="AlphaFoldDB" id="A0A8H7Y5L6"/>
<sequence length="111" mass="12180">MFALGGALLAAAAIIFGLCIALAFVLLVILCVTAIITAFGLFSYFFFRLAILLRREGWSGILNPTGETKERFDFWGPAYNLLSSSTMKESVARSQPQAEKPQYENQPVGNK</sequence>
<proteinExistence type="predicted"/>